<gene>
    <name evidence="10" type="ORF">EV643_103398</name>
</gene>
<feature type="domain" description="Acyl-CoA oxidase/dehydrogenase middle" evidence="8">
    <location>
        <begin position="125"/>
        <end position="221"/>
    </location>
</feature>
<dbReference type="EMBL" id="SNWQ01000003">
    <property type="protein sequence ID" value="TDO51659.1"/>
    <property type="molecule type" value="Genomic_DNA"/>
</dbReference>
<dbReference type="PIRSF" id="PIRSF016578">
    <property type="entry name" value="HsaA"/>
    <property type="match status" value="1"/>
</dbReference>
<dbReference type="PANTHER" id="PTHR43884">
    <property type="entry name" value="ACYL-COA DEHYDROGENASE"/>
    <property type="match status" value="1"/>
</dbReference>
<evidence type="ECO:0000256" key="5">
    <source>
        <dbReference type="ARBA" id="ARBA00023002"/>
    </source>
</evidence>
<name>A0A4R6KPX5_9ACTN</name>
<evidence type="ECO:0008006" key="12">
    <source>
        <dbReference type="Google" id="ProtNLM"/>
    </source>
</evidence>
<dbReference type="SUPFAM" id="SSF47203">
    <property type="entry name" value="Acyl-CoA dehydrogenase C-terminal domain-like"/>
    <property type="match status" value="1"/>
</dbReference>
<dbReference type="GO" id="GO:0050660">
    <property type="term" value="F:flavin adenine dinucleotide binding"/>
    <property type="evidence" value="ECO:0007669"/>
    <property type="project" value="InterPro"/>
</dbReference>
<comment type="caution">
    <text evidence="10">The sequence shown here is derived from an EMBL/GenBank/DDBJ whole genome shotgun (WGS) entry which is preliminary data.</text>
</comment>
<dbReference type="OrthoDB" id="3808885at2"/>
<keyword evidence="3 6" id="KW-0285">Flavoprotein</keyword>
<feature type="domain" description="Acyl-CoA dehydrogenase/oxidase N-terminal" evidence="9">
    <location>
        <begin position="11"/>
        <end position="121"/>
    </location>
</feature>
<evidence type="ECO:0000256" key="1">
    <source>
        <dbReference type="ARBA" id="ARBA00001974"/>
    </source>
</evidence>
<dbReference type="InterPro" id="IPR013786">
    <property type="entry name" value="AcylCoA_DH/ox_N"/>
</dbReference>
<dbReference type="InterPro" id="IPR006089">
    <property type="entry name" value="Acyl-CoA_DH_CS"/>
</dbReference>
<dbReference type="PROSITE" id="PS00072">
    <property type="entry name" value="ACYL_COA_DH_1"/>
    <property type="match status" value="1"/>
</dbReference>
<keyword evidence="11" id="KW-1185">Reference proteome</keyword>
<sequence length="387" mass="40407">MIPRPQGAGADERSNVLAKVQKVVAEAVAPAAGVTDRNGTFPAEQIAALAEAGVGGLLMPERLGGLNTSTATYADSLAAIAAACGSTSTVYMTQMHCAHPIHVQGRPDQQEAWIPRLCSGDAIGAIALTEPEAGSDIASMRTTALLDGDHYVINGEKTFISNGDVADVIVLFATVDTKRGKDGITAFLVDTAAVEGLHAGAPMKKLGQKGASTVALGFEECRIPVSARLGDEGQGYALLLRSVTKSRISAAAQGIGFAQGAFDATVQYCAERDLLSARTRSAQDLQFALARLRAEIAAGRAMLNEVCDLVDASPDDPTGEVAMAKLHCTALGVEVSSTCVELLGEDGDQWDLGVERRLRDAKITEIYDGTNQVQSMLVARAIAARPE</sequence>
<dbReference type="FunFam" id="2.40.110.10:FF:000001">
    <property type="entry name" value="Acyl-CoA dehydrogenase, mitochondrial"/>
    <property type="match status" value="1"/>
</dbReference>
<evidence type="ECO:0000259" key="9">
    <source>
        <dbReference type="Pfam" id="PF02771"/>
    </source>
</evidence>
<dbReference type="AlphaFoldDB" id="A0A4R6KPX5"/>
<evidence type="ECO:0000313" key="11">
    <source>
        <dbReference type="Proteomes" id="UP000295388"/>
    </source>
</evidence>
<proteinExistence type="inferred from homology"/>
<dbReference type="Gene3D" id="2.40.110.10">
    <property type="entry name" value="Butyryl-CoA Dehydrogenase, subunit A, domain 2"/>
    <property type="match status" value="1"/>
</dbReference>
<dbReference type="Pfam" id="PF02771">
    <property type="entry name" value="Acyl-CoA_dh_N"/>
    <property type="match status" value="1"/>
</dbReference>
<dbReference type="InterPro" id="IPR037069">
    <property type="entry name" value="AcylCoA_DH/ox_N_sf"/>
</dbReference>
<evidence type="ECO:0000256" key="4">
    <source>
        <dbReference type="ARBA" id="ARBA00022827"/>
    </source>
</evidence>
<dbReference type="GO" id="GO:0003995">
    <property type="term" value="F:acyl-CoA dehydrogenase activity"/>
    <property type="evidence" value="ECO:0007669"/>
    <property type="project" value="InterPro"/>
</dbReference>
<evidence type="ECO:0000259" key="7">
    <source>
        <dbReference type="Pfam" id="PF00441"/>
    </source>
</evidence>
<evidence type="ECO:0000256" key="6">
    <source>
        <dbReference type="RuleBase" id="RU362125"/>
    </source>
</evidence>
<organism evidence="10 11">
    <name type="scientific">Kribbella caucasensis</name>
    <dbReference type="NCBI Taxonomy" id="2512215"/>
    <lineage>
        <taxon>Bacteria</taxon>
        <taxon>Bacillati</taxon>
        <taxon>Actinomycetota</taxon>
        <taxon>Actinomycetes</taxon>
        <taxon>Propionibacteriales</taxon>
        <taxon>Kribbellaceae</taxon>
        <taxon>Kribbella</taxon>
    </lineage>
</organism>
<dbReference type="SUPFAM" id="SSF56645">
    <property type="entry name" value="Acyl-CoA dehydrogenase NM domain-like"/>
    <property type="match status" value="1"/>
</dbReference>
<comment type="similarity">
    <text evidence="2 6">Belongs to the acyl-CoA dehydrogenase family.</text>
</comment>
<dbReference type="InterPro" id="IPR009075">
    <property type="entry name" value="AcylCo_DH/oxidase_C"/>
</dbReference>
<keyword evidence="4 6" id="KW-0274">FAD</keyword>
<evidence type="ECO:0000259" key="8">
    <source>
        <dbReference type="Pfam" id="PF02770"/>
    </source>
</evidence>
<dbReference type="Gene3D" id="1.10.540.10">
    <property type="entry name" value="Acyl-CoA dehydrogenase/oxidase, N-terminal domain"/>
    <property type="match status" value="1"/>
</dbReference>
<dbReference type="InterPro" id="IPR036250">
    <property type="entry name" value="AcylCo_DH-like_C"/>
</dbReference>
<keyword evidence="5 6" id="KW-0560">Oxidoreductase</keyword>
<dbReference type="PANTHER" id="PTHR43884:SF12">
    <property type="entry name" value="ISOVALERYL-COA DEHYDROGENASE, MITOCHONDRIAL-RELATED"/>
    <property type="match status" value="1"/>
</dbReference>
<dbReference type="Pfam" id="PF02770">
    <property type="entry name" value="Acyl-CoA_dh_M"/>
    <property type="match status" value="1"/>
</dbReference>
<feature type="domain" description="Acyl-CoA dehydrogenase/oxidase C-terminal" evidence="7">
    <location>
        <begin position="233"/>
        <end position="382"/>
    </location>
</feature>
<dbReference type="InterPro" id="IPR006091">
    <property type="entry name" value="Acyl-CoA_Oxase/DH_mid-dom"/>
</dbReference>
<comment type="cofactor">
    <cofactor evidence="1 6">
        <name>FAD</name>
        <dbReference type="ChEBI" id="CHEBI:57692"/>
    </cofactor>
</comment>
<protein>
    <recommendedName>
        <fullName evidence="12">Acyl-CoA dehydrogenase</fullName>
    </recommendedName>
</protein>
<accession>A0A4R6KPX5</accession>
<evidence type="ECO:0000256" key="3">
    <source>
        <dbReference type="ARBA" id="ARBA00022630"/>
    </source>
</evidence>
<dbReference type="InterPro" id="IPR009100">
    <property type="entry name" value="AcylCoA_DH/oxidase_NM_dom_sf"/>
</dbReference>
<dbReference type="RefSeq" id="WP_133799567.1">
    <property type="nucleotide sequence ID" value="NZ_SNWQ01000003.1"/>
</dbReference>
<dbReference type="Pfam" id="PF00441">
    <property type="entry name" value="Acyl-CoA_dh_1"/>
    <property type="match status" value="1"/>
</dbReference>
<dbReference type="Proteomes" id="UP000295388">
    <property type="component" value="Unassembled WGS sequence"/>
</dbReference>
<dbReference type="Gene3D" id="1.20.140.10">
    <property type="entry name" value="Butyryl-CoA Dehydrogenase, subunit A, domain 3"/>
    <property type="match status" value="1"/>
</dbReference>
<evidence type="ECO:0000256" key="2">
    <source>
        <dbReference type="ARBA" id="ARBA00009347"/>
    </source>
</evidence>
<evidence type="ECO:0000313" key="10">
    <source>
        <dbReference type="EMBL" id="TDO51659.1"/>
    </source>
</evidence>
<reference evidence="10 11" key="1">
    <citation type="submission" date="2019-03" db="EMBL/GenBank/DDBJ databases">
        <title>Genomic Encyclopedia of Type Strains, Phase III (KMG-III): the genomes of soil and plant-associated and newly described type strains.</title>
        <authorList>
            <person name="Whitman W."/>
        </authorList>
    </citation>
    <scope>NUCLEOTIDE SEQUENCE [LARGE SCALE GENOMIC DNA]</scope>
    <source>
        <strain evidence="10 11">VKM Ac-2527</strain>
    </source>
</reference>
<dbReference type="InterPro" id="IPR046373">
    <property type="entry name" value="Acyl-CoA_Oxase/DH_mid-dom_sf"/>
</dbReference>